<protein>
    <recommendedName>
        <fullName evidence="3">CCHC-type domain-containing protein</fullName>
    </recommendedName>
</protein>
<dbReference type="Proteomes" id="UP001148838">
    <property type="component" value="Unassembled WGS sequence"/>
</dbReference>
<evidence type="ECO:0000313" key="5">
    <source>
        <dbReference type="Proteomes" id="UP001148838"/>
    </source>
</evidence>
<dbReference type="InterPro" id="IPR042509">
    <property type="entry name" value="ZCCHC3"/>
</dbReference>
<keyword evidence="1" id="KW-0863">Zinc-finger</keyword>
<dbReference type="PROSITE" id="PS50158">
    <property type="entry name" value="ZF_CCHC"/>
    <property type="match status" value="1"/>
</dbReference>
<dbReference type="PANTHER" id="PTHR22639">
    <property type="entry name" value="GAG-RELATED PROTEIN"/>
    <property type="match status" value="1"/>
</dbReference>
<keyword evidence="5" id="KW-1185">Reference proteome</keyword>
<feature type="compositionally biased region" description="Basic and acidic residues" evidence="2">
    <location>
        <begin position="306"/>
        <end position="323"/>
    </location>
</feature>
<sequence length="406" mass="45706">IAYPNENSMMSAIIEDSCAAIGACDRVAGIVFGDETVVNDKLADTIQIKQDSSEESRFNRGRVRLRLRERLSSEFVYAEKVTTSKPKMATIRRLNTIKVQFDGNATRPMAMDVHLWIQQTLNLNTEQVDMLQLNTQEKSLYIKVISPTIYEKLIHKHEGTTDFKYNNGEQTQVKVSKADVPSVTVRVFKLPPEVPSSLIQTALNTYGVVHSVRQEQWSTAYPFPVNNGVRAVKMEIKKHIPGSISIAGYNAHITYVGQPILCYVCHEPNHKKEDCPQRKTTMNVNVKQRQLLLSDIVSGTVIQQREAPRDVQTMERPTEREAPVEEETDTASEIEAIKTVTTEDEQNIMDTTEYTANDAAEVAQDKEQLTVINDDIEITNTSSGMKKHSDLGILENPQLIAKKTKN</sequence>
<accession>A0ABQ8TEW3</accession>
<feature type="region of interest" description="Disordered" evidence="2">
    <location>
        <begin position="306"/>
        <end position="326"/>
    </location>
</feature>
<evidence type="ECO:0000256" key="1">
    <source>
        <dbReference type="PROSITE-ProRule" id="PRU00047"/>
    </source>
</evidence>
<proteinExistence type="predicted"/>
<organism evidence="4 5">
    <name type="scientific">Periplaneta americana</name>
    <name type="common">American cockroach</name>
    <name type="synonym">Blatta americana</name>
    <dbReference type="NCBI Taxonomy" id="6978"/>
    <lineage>
        <taxon>Eukaryota</taxon>
        <taxon>Metazoa</taxon>
        <taxon>Ecdysozoa</taxon>
        <taxon>Arthropoda</taxon>
        <taxon>Hexapoda</taxon>
        <taxon>Insecta</taxon>
        <taxon>Pterygota</taxon>
        <taxon>Neoptera</taxon>
        <taxon>Polyneoptera</taxon>
        <taxon>Dictyoptera</taxon>
        <taxon>Blattodea</taxon>
        <taxon>Blattoidea</taxon>
        <taxon>Blattidae</taxon>
        <taxon>Blattinae</taxon>
        <taxon>Periplaneta</taxon>
    </lineage>
</organism>
<dbReference type="EMBL" id="JAJSOF020000011">
    <property type="protein sequence ID" value="KAJ4444818.1"/>
    <property type="molecule type" value="Genomic_DNA"/>
</dbReference>
<keyword evidence="1" id="KW-0862">Zinc</keyword>
<dbReference type="PANTHER" id="PTHR22639:SF3">
    <property type="entry name" value="ZINC FINGER CCHC DOMAIN-CONTAINING PROTEIN 3"/>
    <property type="match status" value="1"/>
</dbReference>
<evidence type="ECO:0000313" key="4">
    <source>
        <dbReference type="EMBL" id="KAJ4444818.1"/>
    </source>
</evidence>
<reference evidence="4 5" key="1">
    <citation type="journal article" date="2022" name="Allergy">
        <title>Genome assembly and annotation of Periplaneta americana reveal a comprehensive cockroach allergen profile.</title>
        <authorList>
            <person name="Wang L."/>
            <person name="Xiong Q."/>
            <person name="Saelim N."/>
            <person name="Wang L."/>
            <person name="Nong W."/>
            <person name="Wan A.T."/>
            <person name="Shi M."/>
            <person name="Liu X."/>
            <person name="Cao Q."/>
            <person name="Hui J.H.L."/>
            <person name="Sookrung N."/>
            <person name="Leung T.F."/>
            <person name="Tungtrongchitr A."/>
            <person name="Tsui S.K.W."/>
        </authorList>
    </citation>
    <scope>NUCLEOTIDE SEQUENCE [LARGE SCALE GENOMIC DNA]</scope>
    <source>
        <strain evidence="4">PWHHKU_190912</strain>
    </source>
</reference>
<keyword evidence="1" id="KW-0479">Metal-binding</keyword>
<gene>
    <name evidence="4" type="ORF">ANN_06615</name>
</gene>
<comment type="caution">
    <text evidence="4">The sequence shown here is derived from an EMBL/GenBank/DDBJ whole genome shotgun (WGS) entry which is preliminary data.</text>
</comment>
<evidence type="ECO:0000256" key="2">
    <source>
        <dbReference type="SAM" id="MobiDB-lite"/>
    </source>
</evidence>
<evidence type="ECO:0000259" key="3">
    <source>
        <dbReference type="PROSITE" id="PS50158"/>
    </source>
</evidence>
<dbReference type="InterPro" id="IPR001878">
    <property type="entry name" value="Znf_CCHC"/>
</dbReference>
<feature type="non-terminal residue" evidence="4">
    <location>
        <position position="1"/>
    </location>
</feature>
<feature type="domain" description="CCHC-type" evidence="3">
    <location>
        <begin position="262"/>
        <end position="277"/>
    </location>
</feature>
<name>A0ABQ8TEW3_PERAM</name>